<reference evidence="1" key="1">
    <citation type="submission" date="2019-03" db="EMBL/GenBank/DDBJ databases">
        <authorList>
            <person name="Danneels B."/>
        </authorList>
    </citation>
    <scope>NUCLEOTIDE SEQUENCE</scope>
</reference>
<accession>A0A484TW65</accession>
<proteinExistence type="predicted"/>
<evidence type="ECO:0000313" key="1">
    <source>
        <dbReference type="EMBL" id="VFR79118.1"/>
    </source>
</evidence>
<protein>
    <submittedName>
        <fullName evidence="1">Uncharacterized protein</fullName>
    </submittedName>
</protein>
<dbReference type="AlphaFoldDB" id="A0A484TW65"/>
<organism evidence="1">
    <name type="scientific">plant metagenome</name>
    <dbReference type="NCBI Taxonomy" id="1297885"/>
    <lineage>
        <taxon>unclassified sequences</taxon>
        <taxon>metagenomes</taxon>
        <taxon>organismal metagenomes</taxon>
    </lineage>
</organism>
<dbReference type="EMBL" id="CAADID010000032">
    <property type="protein sequence ID" value="VFR79118.1"/>
    <property type="molecule type" value="Genomic_DNA"/>
</dbReference>
<name>A0A484TW65_9ZZZZ</name>
<gene>
    <name evidence="1" type="ORF">ANT3_4643</name>
</gene>
<sequence length="47" mass="4809">MPLRVVELALPLADSATGRSIDKPDLSNGTLLAGFALPPAATFPCLS</sequence>